<name>A0A0S3SVT7_PHAAN</name>
<evidence type="ECO:0000313" key="1">
    <source>
        <dbReference type="EMBL" id="BAT96917.1"/>
    </source>
</evidence>
<gene>
    <name evidence="1" type="primary">Vigan.09G023600</name>
    <name evidence="1" type="ORF">VIGAN_09023600</name>
</gene>
<organism evidence="1 2">
    <name type="scientific">Vigna angularis var. angularis</name>
    <dbReference type="NCBI Taxonomy" id="157739"/>
    <lineage>
        <taxon>Eukaryota</taxon>
        <taxon>Viridiplantae</taxon>
        <taxon>Streptophyta</taxon>
        <taxon>Embryophyta</taxon>
        <taxon>Tracheophyta</taxon>
        <taxon>Spermatophyta</taxon>
        <taxon>Magnoliopsida</taxon>
        <taxon>eudicotyledons</taxon>
        <taxon>Gunneridae</taxon>
        <taxon>Pentapetalae</taxon>
        <taxon>rosids</taxon>
        <taxon>fabids</taxon>
        <taxon>Fabales</taxon>
        <taxon>Fabaceae</taxon>
        <taxon>Papilionoideae</taxon>
        <taxon>50 kb inversion clade</taxon>
        <taxon>NPAAA clade</taxon>
        <taxon>indigoferoid/millettioid clade</taxon>
        <taxon>Phaseoleae</taxon>
        <taxon>Vigna</taxon>
    </lineage>
</organism>
<dbReference type="EMBL" id="AP015042">
    <property type="protein sequence ID" value="BAT96917.1"/>
    <property type="molecule type" value="Genomic_DNA"/>
</dbReference>
<evidence type="ECO:0000313" key="2">
    <source>
        <dbReference type="Proteomes" id="UP000291084"/>
    </source>
</evidence>
<accession>A0A0S3SVT7</accession>
<keyword evidence="2" id="KW-1185">Reference proteome</keyword>
<proteinExistence type="predicted"/>
<sequence length="88" mass="10844">MFEPRVTVKRRNRHCRNYKGDERGIGEYRSSFKVYPIYVKERIKLFTLVMNLDNLYIEIVKVLFLWKIYKRHVYLMYELESSCSRILS</sequence>
<dbReference type="Proteomes" id="UP000291084">
    <property type="component" value="Chromosome 9"/>
</dbReference>
<reference evidence="1 2" key="1">
    <citation type="journal article" date="2015" name="Sci. Rep.">
        <title>The power of single molecule real-time sequencing technology in the de novo assembly of a eukaryotic genome.</title>
        <authorList>
            <person name="Sakai H."/>
            <person name="Naito K."/>
            <person name="Ogiso-Tanaka E."/>
            <person name="Takahashi Y."/>
            <person name="Iseki K."/>
            <person name="Muto C."/>
            <person name="Satou K."/>
            <person name="Teruya K."/>
            <person name="Shiroma A."/>
            <person name="Shimoji M."/>
            <person name="Hirano T."/>
            <person name="Itoh T."/>
            <person name="Kaga A."/>
            <person name="Tomooka N."/>
        </authorList>
    </citation>
    <scope>NUCLEOTIDE SEQUENCE [LARGE SCALE GENOMIC DNA]</scope>
    <source>
        <strain evidence="2">cv. Shumari</strain>
    </source>
</reference>
<protein>
    <submittedName>
        <fullName evidence="1">Uncharacterized protein</fullName>
    </submittedName>
</protein>
<dbReference type="AlphaFoldDB" id="A0A0S3SVT7"/>